<comment type="caution">
    <text evidence="1">The sequence shown here is derived from an EMBL/GenBank/DDBJ whole genome shotgun (WGS) entry which is preliminary data.</text>
</comment>
<organism evidence="1 2">
    <name type="scientific">Catenulispora pinistramenti</name>
    <dbReference type="NCBI Taxonomy" id="2705254"/>
    <lineage>
        <taxon>Bacteria</taxon>
        <taxon>Bacillati</taxon>
        <taxon>Actinomycetota</taxon>
        <taxon>Actinomycetes</taxon>
        <taxon>Catenulisporales</taxon>
        <taxon>Catenulisporaceae</taxon>
        <taxon>Catenulispora</taxon>
    </lineage>
</organism>
<dbReference type="EMBL" id="JAAFYZ010000002">
    <property type="protein sequence ID" value="MBS2545331.1"/>
    <property type="molecule type" value="Genomic_DNA"/>
</dbReference>
<evidence type="ECO:0000313" key="2">
    <source>
        <dbReference type="Proteomes" id="UP000730482"/>
    </source>
</evidence>
<evidence type="ECO:0000313" key="1">
    <source>
        <dbReference type="EMBL" id="MBS2545331.1"/>
    </source>
</evidence>
<proteinExistence type="predicted"/>
<gene>
    <name evidence="1" type="ORF">KGQ19_00465</name>
</gene>
<reference evidence="1 2" key="1">
    <citation type="submission" date="2020-02" db="EMBL/GenBank/DDBJ databases">
        <title>Acidophilic actinobacteria isolated from forest soil.</title>
        <authorList>
            <person name="Golinska P."/>
        </authorList>
    </citation>
    <scope>NUCLEOTIDE SEQUENCE [LARGE SCALE GENOMIC DNA]</scope>
    <source>
        <strain evidence="1 2">NL8</strain>
    </source>
</reference>
<protein>
    <submittedName>
        <fullName evidence="1">Uncharacterized protein</fullName>
    </submittedName>
</protein>
<accession>A0ABS5KJU5</accession>
<keyword evidence="2" id="KW-1185">Reference proteome</keyword>
<dbReference type="Proteomes" id="UP000730482">
    <property type="component" value="Unassembled WGS sequence"/>
</dbReference>
<dbReference type="RefSeq" id="WP_212006997.1">
    <property type="nucleotide sequence ID" value="NZ_JAAFYZ010000002.1"/>
</dbReference>
<name>A0ABS5KJU5_9ACTN</name>
<sequence length="88" mass="9835">MRMFYQAPDHLVVLLEYVVQRPAGDVKVTELAVYPELTDLRVATAPPVERAHARFFAVPFEPRTPVSVIGAATIAALTVSVPRRTKRY</sequence>